<evidence type="ECO:0000259" key="1">
    <source>
        <dbReference type="Pfam" id="PF22957"/>
    </source>
</evidence>
<dbReference type="PANTHER" id="PTHR23019:SF0">
    <property type="entry name" value="NUCLEAR PORE MEMBRANE GLYCOPROTEIN 210"/>
    <property type="match status" value="1"/>
</dbReference>
<dbReference type="Proteomes" id="UP000053660">
    <property type="component" value="Unassembled WGS sequence"/>
</dbReference>
<dbReference type="GO" id="GO:0005643">
    <property type="term" value="C:nuclear pore"/>
    <property type="evidence" value="ECO:0007669"/>
    <property type="project" value="TreeGrafter"/>
</dbReference>
<dbReference type="Pfam" id="PF22957">
    <property type="entry name" value="NUP210_Ig"/>
    <property type="match status" value="1"/>
</dbReference>
<dbReference type="PANTHER" id="PTHR23019">
    <property type="entry name" value="NUCLEAR PORE MEMBRANE GLYCOPROTEIN GP210-RELATED"/>
    <property type="match status" value="1"/>
</dbReference>
<feature type="domain" description="NUP210 Ig-like" evidence="2">
    <location>
        <begin position="40"/>
        <end position="133"/>
    </location>
</feature>
<reference evidence="3 4" key="1">
    <citation type="submission" date="2014-03" db="EMBL/GenBank/DDBJ databases">
        <title>Draft genome of the hookworm Oesophagostomum dentatum.</title>
        <authorList>
            <person name="Mitreva M."/>
        </authorList>
    </citation>
    <scope>NUCLEOTIDE SEQUENCE [LARGE SCALE GENOMIC DNA]</scope>
    <source>
        <strain evidence="3 4">OD-Hann</strain>
    </source>
</reference>
<gene>
    <name evidence="3" type="ORF">OESDEN_21901</name>
</gene>
<feature type="non-terminal residue" evidence="3">
    <location>
        <position position="1"/>
    </location>
</feature>
<name>A0A0B1RZF4_OESDE</name>
<evidence type="ECO:0000313" key="3">
    <source>
        <dbReference type="EMBL" id="KHJ78478.1"/>
    </source>
</evidence>
<dbReference type="OrthoDB" id="5808772at2759"/>
<dbReference type="InterPro" id="IPR045197">
    <property type="entry name" value="NUP210-like"/>
</dbReference>
<accession>A0A0B1RZF4</accession>
<keyword evidence="4" id="KW-1185">Reference proteome</keyword>
<protein>
    <submittedName>
        <fullName evidence="3">Uncharacterized protein</fullName>
    </submittedName>
</protein>
<dbReference type="AlphaFoldDB" id="A0A0B1RZF4"/>
<dbReference type="InterPro" id="IPR055094">
    <property type="entry name" value="NUP210_Ig15"/>
</dbReference>
<dbReference type="InterPro" id="IPR055095">
    <property type="entry name" value="NUP210_Ig_C"/>
</dbReference>
<feature type="domain" description="NUP210 C-terminal Ig-like" evidence="1">
    <location>
        <begin position="209"/>
        <end position="341"/>
    </location>
</feature>
<proteinExistence type="predicted"/>
<sequence>RVRARSIVGPAAVVIHRTDLPDNETSIVPITVAGVDALDVILTTKLEPAASTTLMHLPVGAKIVLKVVLRDSKGREITASSKISYRPHRFDLTEIVPSDSNRTLTITLKSAGETVLKIWDTVEPTQNVYIRLSAAEMLYPRTRRPIVSDIVCFTSPLGGIARWQSSNGHVEWLDVERGVGKLTQPGNTHVAVKVADQKLTASLSISPAQRLNFAQNCPSFVTNAAGSSFIFPVNVEANDTAASHVAMTGCTEEQLAAMSSVRAPFECIASFSNNKIGPAVNILSAKAVFSPKLGSYACVIESQEAGQIRLDITGASQMDLNLVAKWSGDSQIHEAATTTVFPYGNACCGGRGQFS</sequence>
<organism evidence="3 4">
    <name type="scientific">Oesophagostomum dentatum</name>
    <name type="common">Nodular worm</name>
    <dbReference type="NCBI Taxonomy" id="61180"/>
    <lineage>
        <taxon>Eukaryota</taxon>
        <taxon>Metazoa</taxon>
        <taxon>Ecdysozoa</taxon>
        <taxon>Nematoda</taxon>
        <taxon>Chromadorea</taxon>
        <taxon>Rhabditida</taxon>
        <taxon>Rhabditina</taxon>
        <taxon>Rhabditomorpha</taxon>
        <taxon>Strongyloidea</taxon>
        <taxon>Strongylidae</taxon>
        <taxon>Oesophagostomum</taxon>
    </lineage>
</organism>
<evidence type="ECO:0000313" key="4">
    <source>
        <dbReference type="Proteomes" id="UP000053660"/>
    </source>
</evidence>
<evidence type="ECO:0000259" key="2">
    <source>
        <dbReference type="Pfam" id="PF22959"/>
    </source>
</evidence>
<dbReference type="EMBL" id="KN609735">
    <property type="protein sequence ID" value="KHJ78478.1"/>
    <property type="molecule type" value="Genomic_DNA"/>
</dbReference>
<dbReference type="Pfam" id="PF22959">
    <property type="entry name" value="Ig_NUP210_15th"/>
    <property type="match status" value="1"/>
</dbReference>